<dbReference type="InterPro" id="IPR001303">
    <property type="entry name" value="Aldolase_II/adducin_N"/>
</dbReference>
<protein>
    <submittedName>
        <fullName evidence="2">Class II aldolase/adducin family protein</fullName>
    </submittedName>
</protein>
<organism evidence="2 3">
    <name type="scientific">Haliscomenobacter hydrossis (strain ATCC 27775 / DSM 1100 / LMG 10767 / O)</name>
    <dbReference type="NCBI Taxonomy" id="760192"/>
    <lineage>
        <taxon>Bacteria</taxon>
        <taxon>Pseudomonadati</taxon>
        <taxon>Bacteroidota</taxon>
        <taxon>Saprospiria</taxon>
        <taxon>Saprospirales</taxon>
        <taxon>Haliscomenobacteraceae</taxon>
        <taxon>Haliscomenobacter</taxon>
    </lineage>
</organism>
<dbReference type="Gene3D" id="3.40.225.10">
    <property type="entry name" value="Class II aldolase/adducin N-terminal domain"/>
    <property type="match status" value="1"/>
</dbReference>
<reference evidence="2 3" key="1">
    <citation type="journal article" date="2011" name="Stand. Genomic Sci.">
        <title>Complete genome sequence of Haliscomenobacter hydrossis type strain (O).</title>
        <authorList>
            <consortium name="US DOE Joint Genome Institute (JGI-PGF)"/>
            <person name="Daligault H."/>
            <person name="Lapidus A."/>
            <person name="Zeytun A."/>
            <person name="Nolan M."/>
            <person name="Lucas S."/>
            <person name="Del Rio T.G."/>
            <person name="Tice H."/>
            <person name="Cheng J.F."/>
            <person name="Tapia R."/>
            <person name="Han C."/>
            <person name="Goodwin L."/>
            <person name="Pitluck S."/>
            <person name="Liolios K."/>
            <person name="Pagani I."/>
            <person name="Ivanova N."/>
            <person name="Huntemann M."/>
            <person name="Mavromatis K."/>
            <person name="Mikhailova N."/>
            <person name="Pati A."/>
            <person name="Chen A."/>
            <person name="Palaniappan K."/>
            <person name="Land M."/>
            <person name="Hauser L."/>
            <person name="Brambilla E.M."/>
            <person name="Rohde M."/>
            <person name="Verbarg S."/>
            <person name="Goker M."/>
            <person name="Bristow J."/>
            <person name="Eisen J.A."/>
            <person name="Markowitz V."/>
            <person name="Hugenholtz P."/>
            <person name="Kyrpides N.C."/>
            <person name="Klenk H.P."/>
            <person name="Woyke T."/>
        </authorList>
    </citation>
    <scope>NUCLEOTIDE SEQUENCE [LARGE SCALE GENOMIC DNA]</scope>
    <source>
        <strain evidence="3">ATCC 27775 / DSM 1100 / LMG 10767 / O</strain>
    </source>
</reference>
<evidence type="ECO:0000313" key="2">
    <source>
        <dbReference type="EMBL" id="AEE50526.1"/>
    </source>
</evidence>
<dbReference type="AlphaFoldDB" id="F4KZU0"/>
<name>F4KZU0_HALH1</name>
<dbReference type="STRING" id="760192.Halhy_2657"/>
<dbReference type="Pfam" id="PF00596">
    <property type="entry name" value="Aldolase_II"/>
    <property type="match status" value="1"/>
</dbReference>
<proteinExistence type="predicted"/>
<dbReference type="OrthoDB" id="9784634at2"/>
<dbReference type="Proteomes" id="UP000008461">
    <property type="component" value="Chromosome"/>
</dbReference>
<accession>F4KZU0</accession>
<sequence>MDEGYIKFRANWHRQAAWPASTIAGLNLWRDRLYGLGLLGAYPNGIGFGNISQRWNAEGQFIISGSTTGNYAVLGPEHYTLVTEVELDNNLLHCTGPIIASSESMSHAAVYLECPWVNAVFHVHHQKMWEKLLHKVPTTAVGVTYGTPEMAYSIMQLLQETDLPERRIFVMEGHPEGIFSFGRNLDEAGEVLIRMTNFSNDE</sequence>
<feature type="domain" description="Class II aldolase/adducin N-terminal" evidence="1">
    <location>
        <begin position="48"/>
        <end position="193"/>
    </location>
</feature>
<dbReference type="InterPro" id="IPR036409">
    <property type="entry name" value="Aldolase_II/adducin_N_sf"/>
</dbReference>
<dbReference type="KEGG" id="hhy:Halhy_2657"/>
<evidence type="ECO:0000259" key="1">
    <source>
        <dbReference type="Pfam" id="PF00596"/>
    </source>
</evidence>
<evidence type="ECO:0000313" key="3">
    <source>
        <dbReference type="Proteomes" id="UP000008461"/>
    </source>
</evidence>
<reference key="2">
    <citation type="submission" date="2011-04" db="EMBL/GenBank/DDBJ databases">
        <title>Complete sequence of chromosome of Haliscomenobacter hydrossis DSM 1100.</title>
        <authorList>
            <consortium name="US DOE Joint Genome Institute (JGI-PGF)"/>
            <person name="Lucas S."/>
            <person name="Han J."/>
            <person name="Lapidus A."/>
            <person name="Bruce D."/>
            <person name="Goodwin L."/>
            <person name="Pitluck S."/>
            <person name="Peters L."/>
            <person name="Kyrpides N."/>
            <person name="Mavromatis K."/>
            <person name="Ivanova N."/>
            <person name="Ovchinnikova G."/>
            <person name="Pagani I."/>
            <person name="Daligault H."/>
            <person name="Detter J.C."/>
            <person name="Han C."/>
            <person name="Land M."/>
            <person name="Hauser L."/>
            <person name="Markowitz V."/>
            <person name="Cheng J.-F."/>
            <person name="Hugenholtz P."/>
            <person name="Woyke T."/>
            <person name="Wu D."/>
            <person name="Verbarg S."/>
            <person name="Frueling A."/>
            <person name="Brambilla E."/>
            <person name="Klenk H.-P."/>
            <person name="Eisen J.A."/>
        </authorList>
    </citation>
    <scope>NUCLEOTIDE SEQUENCE</scope>
    <source>
        <strain>DSM 1100</strain>
    </source>
</reference>
<gene>
    <name evidence="2" type="ordered locus">Halhy_2657</name>
</gene>
<dbReference type="SUPFAM" id="SSF53639">
    <property type="entry name" value="AraD/HMP-PK domain-like"/>
    <property type="match status" value="1"/>
</dbReference>
<dbReference type="EMBL" id="CP002691">
    <property type="protein sequence ID" value="AEE50526.1"/>
    <property type="molecule type" value="Genomic_DNA"/>
</dbReference>
<dbReference type="eggNOG" id="COG0235">
    <property type="taxonomic scope" value="Bacteria"/>
</dbReference>
<dbReference type="RefSeq" id="WP_013765074.1">
    <property type="nucleotide sequence ID" value="NC_015510.1"/>
</dbReference>
<dbReference type="HOGENOM" id="CLU_088910_0_0_10"/>
<keyword evidence="3" id="KW-1185">Reference proteome</keyword>